<proteinExistence type="predicted"/>
<accession>A0AAV1VK47</accession>
<dbReference type="Proteomes" id="UP001162060">
    <property type="component" value="Unassembled WGS sequence"/>
</dbReference>
<comment type="caution">
    <text evidence="2">The sequence shown here is derived from an EMBL/GenBank/DDBJ whole genome shotgun (WGS) entry which is preliminary data.</text>
</comment>
<evidence type="ECO:0008006" key="4">
    <source>
        <dbReference type="Google" id="ProtNLM"/>
    </source>
</evidence>
<dbReference type="EMBL" id="CAKLBY020000374">
    <property type="protein sequence ID" value="CAK7946667.1"/>
    <property type="molecule type" value="Genomic_DNA"/>
</dbReference>
<evidence type="ECO:0000313" key="3">
    <source>
        <dbReference type="Proteomes" id="UP001162060"/>
    </source>
</evidence>
<reference evidence="2" key="1">
    <citation type="submission" date="2024-01" db="EMBL/GenBank/DDBJ databases">
        <authorList>
            <person name="Webb A."/>
        </authorList>
    </citation>
    <scope>NUCLEOTIDE SEQUENCE</scope>
    <source>
        <strain evidence="2">Pm1</strain>
    </source>
</reference>
<protein>
    <recommendedName>
        <fullName evidence="4">RxLR effector candidate protein</fullName>
    </recommendedName>
</protein>
<name>A0AAV1VK47_9STRA</name>
<organism evidence="2 3">
    <name type="scientific">Peronospora matthiolae</name>
    <dbReference type="NCBI Taxonomy" id="2874970"/>
    <lineage>
        <taxon>Eukaryota</taxon>
        <taxon>Sar</taxon>
        <taxon>Stramenopiles</taxon>
        <taxon>Oomycota</taxon>
        <taxon>Peronosporomycetes</taxon>
        <taxon>Peronosporales</taxon>
        <taxon>Peronosporaceae</taxon>
        <taxon>Peronospora</taxon>
    </lineage>
</organism>
<sequence length="446" mass="49657">MRIYTSNIVAIAAFIACVDKSSVEAKAVADFHSARTGPATDFALVERRLRSDQLKEGEERMEGGGLEKLEGVVVKGTESNLRRRTGFLLQHLGALNSEISTVEAVVAANEAKLATIQHWDKAKELAVLRSKDVASLTKDDQHMGAIVAAQYMRSKVPDQAATGLAYLDRLARHWEGNIVDDVAKFVLPDTTILDLNGVAVLKHFIEYFEKEEEVAEEMLIKALLLQYRGDGPLYRVVALANKYVNHEGLEIELLHALARHWFRQGRTREDVSTILRENGEPTDASIKVIAYTTFDELVSDVEKAELNEAIAAYKTKLATIQGWDEAKKLDILGSNWASLSLDEQHMGAIVAAQFTRLGDPDQAATGLAYLDRLAKHWEGKRVDDVAKFVLPDTTILDLDGAAVLKHFIEYSAKGEEAAEQALIEALKTRYEKVWMLYRIVDLLNKK</sequence>
<evidence type="ECO:0000313" key="2">
    <source>
        <dbReference type="EMBL" id="CAK7946667.1"/>
    </source>
</evidence>
<evidence type="ECO:0000313" key="1">
    <source>
        <dbReference type="EMBL" id="CAK7946653.1"/>
    </source>
</evidence>
<gene>
    <name evidence="1" type="ORF">PM001_LOCUS31803</name>
    <name evidence="2" type="ORF">PM001_LOCUS31817</name>
</gene>
<dbReference type="EMBL" id="CAKLBY020000374">
    <property type="protein sequence ID" value="CAK7946653.1"/>
    <property type="molecule type" value="Genomic_DNA"/>
</dbReference>
<dbReference type="AlphaFoldDB" id="A0AAV1VK47"/>
<dbReference type="PROSITE" id="PS51257">
    <property type="entry name" value="PROKAR_LIPOPROTEIN"/>
    <property type="match status" value="1"/>
</dbReference>